<dbReference type="PANTHER" id="PTHR43266">
    <property type="entry name" value="MACROLIDE-EFFLUX PROTEIN"/>
    <property type="match status" value="1"/>
</dbReference>
<feature type="transmembrane region" description="Helical" evidence="7">
    <location>
        <begin position="139"/>
        <end position="162"/>
    </location>
</feature>
<dbReference type="SUPFAM" id="SSF103473">
    <property type="entry name" value="MFS general substrate transporter"/>
    <property type="match status" value="1"/>
</dbReference>
<feature type="transmembrane region" description="Helical" evidence="7">
    <location>
        <begin position="341"/>
        <end position="363"/>
    </location>
</feature>
<protein>
    <submittedName>
        <fullName evidence="8">Na+/melibiose symporter</fullName>
    </submittedName>
</protein>
<keyword evidence="2" id="KW-0813">Transport</keyword>
<feature type="transmembrane region" description="Helical" evidence="7">
    <location>
        <begin position="252"/>
        <end position="273"/>
    </location>
</feature>
<dbReference type="InterPro" id="IPR036259">
    <property type="entry name" value="MFS_trans_sf"/>
</dbReference>
<feature type="transmembrane region" description="Helical" evidence="7">
    <location>
        <begin position="101"/>
        <end position="118"/>
    </location>
</feature>
<evidence type="ECO:0000313" key="8">
    <source>
        <dbReference type="EMBL" id="SJZ48569.1"/>
    </source>
</evidence>
<reference evidence="8 9" key="1">
    <citation type="submission" date="2017-02" db="EMBL/GenBank/DDBJ databases">
        <authorList>
            <person name="Peterson S.W."/>
        </authorList>
    </citation>
    <scope>NUCLEOTIDE SEQUENCE [LARGE SCALE GENOMIC DNA]</scope>
    <source>
        <strain evidence="8 9">ATCC 17233</strain>
    </source>
</reference>
<name>A0A1T4L1I7_9FIRM</name>
<keyword evidence="9" id="KW-1185">Reference proteome</keyword>
<dbReference type="OrthoDB" id="9763297at2"/>
<sequence>MENRSNYKKFLLLWCGEFISSIGGGLTSFGLSIYIFQKTGSAASMGLVALLSFLPILLLSPVAGVLADRYDRCLMMMIGDGMSGLGLVYILICMFAGEAGLYQICIGVFISAVFSSLLEPSYRAIVTDMLSKDEYSKASGMMSIAGSARYLISPMIAGFLLTISDVKLLIIIDICTFILTVICTAVVRSSRIVRQKKTTDSFVQSFKVGWKAITEKKGIFVVIMITSVITCFMGAIQILVEPMILDFQTGKVLGIAETVCASGMLVSSIFIGIIGIKKNFTRILSISLTICGLAMIGFGLKENIYIICCFGFLFFFMLPFANNCLDYLARTNIDADKQGRAWGLISFLSQLGYVVAYAGAGLLADKIADVRHIGIGRGAATVIIISGIMLAIIATLISRFRSIRELESGEKNE</sequence>
<evidence type="ECO:0000256" key="4">
    <source>
        <dbReference type="ARBA" id="ARBA00022692"/>
    </source>
</evidence>
<feature type="transmembrane region" description="Helical" evidence="7">
    <location>
        <begin position="42"/>
        <end position="67"/>
    </location>
</feature>
<feature type="transmembrane region" description="Helical" evidence="7">
    <location>
        <begin position="219"/>
        <end position="240"/>
    </location>
</feature>
<comment type="subcellular location">
    <subcellularLocation>
        <location evidence="1">Cell membrane</location>
        <topology evidence="1">Multi-pass membrane protein</topology>
    </subcellularLocation>
</comment>
<dbReference type="GO" id="GO:0022857">
    <property type="term" value="F:transmembrane transporter activity"/>
    <property type="evidence" value="ECO:0007669"/>
    <property type="project" value="InterPro"/>
</dbReference>
<keyword evidence="4 7" id="KW-0812">Transmembrane</keyword>
<proteinExistence type="predicted"/>
<dbReference type="GO" id="GO:0005886">
    <property type="term" value="C:plasma membrane"/>
    <property type="evidence" value="ECO:0007669"/>
    <property type="project" value="UniProtKB-SubCell"/>
</dbReference>
<gene>
    <name evidence="8" type="ORF">SAMN02745110_00615</name>
</gene>
<evidence type="ECO:0000256" key="6">
    <source>
        <dbReference type="ARBA" id="ARBA00023136"/>
    </source>
</evidence>
<feature type="transmembrane region" description="Helical" evidence="7">
    <location>
        <begin position="280"/>
        <end position="298"/>
    </location>
</feature>
<dbReference type="EMBL" id="FUXA01000005">
    <property type="protein sequence ID" value="SJZ48569.1"/>
    <property type="molecule type" value="Genomic_DNA"/>
</dbReference>
<keyword evidence="3" id="KW-1003">Cell membrane</keyword>
<feature type="transmembrane region" description="Helical" evidence="7">
    <location>
        <begin position="375"/>
        <end position="397"/>
    </location>
</feature>
<dbReference type="PANTHER" id="PTHR43266:SF2">
    <property type="entry name" value="MAJOR FACILITATOR SUPERFAMILY (MFS) PROFILE DOMAIN-CONTAINING PROTEIN"/>
    <property type="match status" value="1"/>
</dbReference>
<dbReference type="Proteomes" id="UP000189857">
    <property type="component" value="Unassembled WGS sequence"/>
</dbReference>
<dbReference type="Pfam" id="PF07690">
    <property type="entry name" value="MFS_1"/>
    <property type="match status" value="1"/>
</dbReference>
<evidence type="ECO:0000256" key="5">
    <source>
        <dbReference type="ARBA" id="ARBA00022989"/>
    </source>
</evidence>
<dbReference type="CDD" id="cd06173">
    <property type="entry name" value="MFS_MefA_like"/>
    <property type="match status" value="1"/>
</dbReference>
<organism evidence="8 9">
    <name type="scientific">Eubacterium ruminantium</name>
    <dbReference type="NCBI Taxonomy" id="42322"/>
    <lineage>
        <taxon>Bacteria</taxon>
        <taxon>Bacillati</taxon>
        <taxon>Bacillota</taxon>
        <taxon>Clostridia</taxon>
        <taxon>Eubacteriales</taxon>
        <taxon>Eubacteriaceae</taxon>
        <taxon>Eubacterium</taxon>
    </lineage>
</organism>
<evidence type="ECO:0000256" key="1">
    <source>
        <dbReference type="ARBA" id="ARBA00004651"/>
    </source>
</evidence>
<dbReference type="Gene3D" id="1.20.1250.20">
    <property type="entry name" value="MFS general substrate transporter like domains"/>
    <property type="match status" value="1"/>
</dbReference>
<accession>A0A1T4L1I7</accession>
<dbReference type="RefSeq" id="WP_078786304.1">
    <property type="nucleotide sequence ID" value="NZ_FMTO01000005.1"/>
</dbReference>
<dbReference type="InterPro" id="IPR011701">
    <property type="entry name" value="MFS"/>
</dbReference>
<evidence type="ECO:0000313" key="9">
    <source>
        <dbReference type="Proteomes" id="UP000189857"/>
    </source>
</evidence>
<dbReference type="AlphaFoldDB" id="A0A1T4L1I7"/>
<feature type="transmembrane region" description="Helical" evidence="7">
    <location>
        <begin position="304"/>
        <end position="329"/>
    </location>
</feature>
<evidence type="ECO:0000256" key="3">
    <source>
        <dbReference type="ARBA" id="ARBA00022475"/>
    </source>
</evidence>
<keyword evidence="6 7" id="KW-0472">Membrane</keyword>
<evidence type="ECO:0000256" key="2">
    <source>
        <dbReference type="ARBA" id="ARBA00022448"/>
    </source>
</evidence>
<feature type="transmembrane region" description="Helical" evidence="7">
    <location>
        <begin position="168"/>
        <end position="187"/>
    </location>
</feature>
<feature type="transmembrane region" description="Helical" evidence="7">
    <location>
        <begin position="74"/>
        <end position="95"/>
    </location>
</feature>
<evidence type="ECO:0000256" key="7">
    <source>
        <dbReference type="SAM" id="Phobius"/>
    </source>
</evidence>
<keyword evidence="5 7" id="KW-1133">Transmembrane helix</keyword>
<feature type="transmembrane region" description="Helical" evidence="7">
    <location>
        <begin position="12"/>
        <end position="36"/>
    </location>
</feature>